<protein>
    <recommendedName>
        <fullName evidence="7 12">Adenine phosphoribosyltransferase</fullName>
        <shortName evidence="12">APRT</shortName>
        <ecNumber evidence="7 12">2.4.2.7</ecNumber>
    </recommendedName>
</protein>
<keyword evidence="8 12" id="KW-0963">Cytoplasm</keyword>
<dbReference type="Gene3D" id="3.40.50.2020">
    <property type="match status" value="1"/>
</dbReference>
<dbReference type="GO" id="GO:0016208">
    <property type="term" value="F:AMP binding"/>
    <property type="evidence" value="ECO:0007669"/>
    <property type="project" value="TreeGrafter"/>
</dbReference>
<comment type="similarity">
    <text evidence="5 12">Belongs to the purine/pyrimidine phosphoribosyltransferase family.</text>
</comment>
<dbReference type="SUPFAM" id="SSF53271">
    <property type="entry name" value="PRTase-like"/>
    <property type="match status" value="1"/>
</dbReference>
<dbReference type="GO" id="GO:0006166">
    <property type="term" value="P:purine ribonucleoside salvage"/>
    <property type="evidence" value="ECO:0007669"/>
    <property type="project" value="UniProtKB-UniRule"/>
</dbReference>
<evidence type="ECO:0000256" key="3">
    <source>
        <dbReference type="ARBA" id="ARBA00004496"/>
    </source>
</evidence>
<keyword evidence="9 12" id="KW-0328">Glycosyltransferase</keyword>
<dbReference type="EMBL" id="CP021983">
    <property type="protein sequence ID" value="ASC74084.1"/>
    <property type="molecule type" value="Genomic_DNA"/>
</dbReference>
<dbReference type="NCBIfam" id="NF002634">
    <property type="entry name" value="PRK02304.1-3"/>
    <property type="match status" value="1"/>
</dbReference>
<dbReference type="FunFam" id="3.40.50.2020:FF:000004">
    <property type="entry name" value="Adenine phosphoribosyltransferase"/>
    <property type="match status" value="1"/>
</dbReference>
<dbReference type="Proteomes" id="UP000191901">
    <property type="component" value="Chromosome"/>
</dbReference>
<dbReference type="InterPro" id="IPR000836">
    <property type="entry name" value="PRTase_dom"/>
</dbReference>
<dbReference type="GO" id="GO:0002055">
    <property type="term" value="F:adenine binding"/>
    <property type="evidence" value="ECO:0007669"/>
    <property type="project" value="TreeGrafter"/>
</dbReference>
<dbReference type="GO" id="GO:0003999">
    <property type="term" value="F:adenine phosphoribosyltransferase activity"/>
    <property type="evidence" value="ECO:0007669"/>
    <property type="project" value="UniProtKB-UniRule"/>
</dbReference>
<keyword evidence="11 12" id="KW-0660">Purine salvage</keyword>
<comment type="catalytic activity">
    <reaction evidence="1 12">
        <text>AMP + diphosphate = 5-phospho-alpha-D-ribose 1-diphosphate + adenine</text>
        <dbReference type="Rhea" id="RHEA:16609"/>
        <dbReference type="ChEBI" id="CHEBI:16708"/>
        <dbReference type="ChEBI" id="CHEBI:33019"/>
        <dbReference type="ChEBI" id="CHEBI:58017"/>
        <dbReference type="ChEBI" id="CHEBI:456215"/>
        <dbReference type="EC" id="2.4.2.7"/>
    </reaction>
</comment>
<name>A0A1Z3HUV1_9CYAN</name>
<dbReference type="AlphaFoldDB" id="A0A1Z3HUV1"/>
<evidence type="ECO:0000256" key="6">
    <source>
        <dbReference type="ARBA" id="ARBA00011738"/>
    </source>
</evidence>
<dbReference type="InterPro" id="IPR029057">
    <property type="entry name" value="PRTase-like"/>
</dbReference>
<evidence type="ECO:0000313" key="15">
    <source>
        <dbReference type="Proteomes" id="UP000191901"/>
    </source>
</evidence>
<dbReference type="InterPro" id="IPR005764">
    <property type="entry name" value="Ade_phspho_trans"/>
</dbReference>
<proteinExistence type="inferred from homology"/>
<dbReference type="NCBIfam" id="NF002636">
    <property type="entry name" value="PRK02304.1-5"/>
    <property type="match status" value="1"/>
</dbReference>
<evidence type="ECO:0000256" key="11">
    <source>
        <dbReference type="ARBA" id="ARBA00022726"/>
    </source>
</evidence>
<dbReference type="EC" id="2.4.2.7" evidence="7 12"/>
<evidence type="ECO:0000256" key="8">
    <source>
        <dbReference type="ARBA" id="ARBA00022490"/>
    </source>
</evidence>
<sequence length="170" mass="18479">MDLKKLIREIPDFPQPGILFRDITTLLANPEGLKYVLNTLTRQCEALRPDYVVGIESRGFMFGMPLAYTLGIGFAPVRKPGKLPAAVHCAEYELEYGTDRLEVHRDAFPAGSRIVIVDDLIATGGTAAATANLIEKTGCTVAGFAFVVELTDLGGRQKLPDAPIVTLVQY</sequence>
<evidence type="ECO:0000256" key="12">
    <source>
        <dbReference type="HAMAP-Rule" id="MF_00004"/>
    </source>
</evidence>
<dbReference type="HAMAP" id="MF_00004">
    <property type="entry name" value="Aden_phosphoribosyltr"/>
    <property type="match status" value="1"/>
</dbReference>
<organism evidence="14 15">
    <name type="scientific">Halomicronema hongdechloris C2206</name>
    <dbReference type="NCBI Taxonomy" id="1641165"/>
    <lineage>
        <taxon>Bacteria</taxon>
        <taxon>Bacillati</taxon>
        <taxon>Cyanobacteriota</taxon>
        <taxon>Cyanophyceae</taxon>
        <taxon>Nodosilineales</taxon>
        <taxon>Nodosilineaceae</taxon>
        <taxon>Halomicronema</taxon>
    </lineage>
</organism>
<dbReference type="InterPro" id="IPR050054">
    <property type="entry name" value="UPRTase/APRTase"/>
</dbReference>
<dbReference type="Pfam" id="PF00156">
    <property type="entry name" value="Pribosyltran"/>
    <property type="match status" value="1"/>
</dbReference>
<dbReference type="OrthoDB" id="9803963at2"/>
<evidence type="ECO:0000256" key="10">
    <source>
        <dbReference type="ARBA" id="ARBA00022679"/>
    </source>
</evidence>
<dbReference type="PANTHER" id="PTHR32315">
    <property type="entry name" value="ADENINE PHOSPHORIBOSYLTRANSFERASE"/>
    <property type="match status" value="1"/>
</dbReference>
<evidence type="ECO:0000259" key="13">
    <source>
        <dbReference type="Pfam" id="PF00156"/>
    </source>
</evidence>
<comment type="subunit">
    <text evidence="6 12">Homodimer.</text>
</comment>
<gene>
    <name evidence="12 14" type="primary">apt</name>
    <name evidence="14" type="ORF">XM38_050580</name>
</gene>
<dbReference type="RefSeq" id="WP_080805225.1">
    <property type="nucleotide sequence ID" value="NZ_CP021983.2"/>
</dbReference>
<evidence type="ECO:0000256" key="1">
    <source>
        <dbReference type="ARBA" id="ARBA00000868"/>
    </source>
</evidence>
<comment type="subcellular location">
    <subcellularLocation>
        <location evidence="3 12">Cytoplasm</location>
    </subcellularLocation>
</comment>
<evidence type="ECO:0000256" key="5">
    <source>
        <dbReference type="ARBA" id="ARBA00008391"/>
    </source>
</evidence>
<dbReference type="NCBIfam" id="TIGR01090">
    <property type="entry name" value="apt"/>
    <property type="match status" value="1"/>
</dbReference>
<dbReference type="UniPathway" id="UPA00588">
    <property type="reaction ID" value="UER00646"/>
</dbReference>
<evidence type="ECO:0000256" key="2">
    <source>
        <dbReference type="ARBA" id="ARBA00003968"/>
    </source>
</evidence>
<dbReference type="GO" id="GO:0044209">
    <property type="term" value="P:AMP salvage"/>
    <property type="evidence" value="ECO:0007669"/>
    <property type="project" value="UniProtKB-UniRule"/>
</dbReference>
<evidence type="ECO:0000313" key="14">
    <source>
        <dbReference type="EMBL" id="ASC74084.1"/>
    </source>
</evidence>
<comment type="function">
    <text evidence="2 12">Catalyzes a salvage reaction resulting in the formation of AMP, that is energically less costly than de novo synthesis.</text>
</comment>
<evidence type="ECO:0000256" key="7">
    <source>
        <dbReference type="ARBA" id="ARBA00011893"/>
    </source>
</evidence>
<evidence type="ECO:0000256" key="4">
    <source>
        <dbReference type="ARBA" id="ARBA00004659"/>
    </source>
</evidence>
<evidence type="ECO:0000256" key="9">
    <source>
        <dbReference type="ARBA" id="ARBA00022676"/>
    </source>
</evidence>
<reference evidence="14 15" key="1">
    <citation type="journal article" date="2016" name="Biochim. Biophys. Acta">
        <title>Characterization of red-shifted phycobilisomes isolated from the chlorophyll f-containing cyanobacterium Halomicronema hongdechloris.</title>
        <authorList>
            <person name="Li Y."/>
            <person name="Lin Y."/>
            <person name="Garvey C.J."/>
            <person name="Birch D."/>
            <person name="Corkery R.W."/>
            <person name="Loughlin P.C."/>
            <person name="Scheer H."/>
            <person name="Willows R.D."/>
            <person name="Chen M."/>
        </authorList>
    </citation>
    <scope>NUCLEOTIDE SEQUENCE [LARGE SCALE GENOMIC DNA]</scope>
    <source>
        <strain evidence="14 15">C2206</strain>
    </source>
</reference>
<dbReference type="GO" id="GO:0006168">
    <property type="term" value="P:adenine salvage"/>
    <property type="evidence" value="ECO:0007669"/>
    <property type="project" value="InterPro"/>
</dbReference>
<dbReference type="CDD" id="cd06223">
    <property type="entry name" value="PRTases_typeI"/>
    <property type="match status" value="1"/>
</dbReference>
<accession>A0A1Z3HUV1</accession>
<dbReference type="STRING" id="1641165.XM38_00905"/>
<dbReference type="GO" id="GO:0005737">
    <property type="term" value="C:cytoplasm"/>
    <property type="evidence" value="ECO:0007669"/>
    <property type="project" value="UniProtKB-SubCell"/>
</dbReference>
<comment type="pathway">
    <text evidence="4 12">Purine metabolism; AMP biosynthesis via salvage pathway; AMP from adenine: step 1/1.</text>
</comment>
<keyword evidence="15" id="KW-1185">Reference proteome</keyword>
<keyword evidence="10 12" id="KW-0808">Transferase</keyword>
<dbReference type="PANTHER" id="PTHR32315:SF3">
    <property type="entry name" value="ADENINE PHOSPHORIBOSYLTRANSFERASE"/>
    <property type="match status" value="1"/>
</dbReference>
<dbReference type="KEGG" id="hhg:XM38_050580"/>
<feature type="domain" description="Phosphoribosyltransferase" evidence="13">
    <location>
        <begin position="47"/>
        <end position="165"/>
    </location>
</feature>